<evidence type="ECO:0000256" key="5">
    <source>
        <dbReference type="ARBA" id="ARBA00022723"/>
    </source>
</evidence>
<dbReference type="GO" id="GO:0004417">
    <property type="term" value="F:hydroxyethylthiazole kinase activity"/>
    <property type="evidence" value="ECO:0007669"/>
    <property type="project" value="UniProtKB-UniRule"/>
</dbReference>
<accession>A0AAV5MZ07</accession>
<keyword evidence="6 11" id="KW-0547">Nucleotide-binding</keyword>
<feature type="binding site" evidence="11">
    <location>
        <position position="174"/>
    </location>
    <ligand>
        <name>ATP</name>
        <dbReference type="ChEBI" id="CHEBI:30616"/>
    </ligand>
</feature>
<evidence type="ECO:0000256" key="10">
    <source>
        <dbReference type="ARBA" id="ARBA00022977"/>
    </source>
</evidence>
<dbReference type="SUPFAM" id="SSF53613">
    <property type="entry name" value="Ribokinase-like"/>
    <property type="match status" value="1"/>
</dbReference>
<comment type="pathway">
    <text evidence="3 11">Cofactor biosynthesis; thiamine diphosphate biosynthesis; 4-methyl-5-(2-phosphoethyl)-thiazole from 5-(2-hydroxyethyl)-4-methylthiazole: step 1/1.</text>
</comment>
<dbReference type="Proteomes" id="UP001058124">
    <property type="component" value="Unassembled WGS sequence"/>
</dbReference>
<evidence type="ECO:0000256" key="4">
    <source>
        <dbReference type="ARBA" id="ARBA00022679"/>
    </source>
</evidence>
<dbReference type="HAMAP" id="MF_00228">
    <property type="entry name" value="Thz_kinase"/>
    <property type="match status" value="1"/>
</dbReference>
<keyword evidence="8 11" id="KW-0067">ATP-binding</keyword>
<evidence type="ECO:0000256" key="1">
    <source>
        <dbReference type="ARBA" id="ARBA00001771"/>
    </source>
</evidence>
<dbReference type="CDD" id="cd01170">
    <property type="entry name" value="THZ_kinase"/>
    <property type="match status" value="1"/>
</dbReference>
<keyword evidence="9 11" id="KW-0460">Magnesium</keyword>
<dbReference type="NCBIfam" id="TIGR00694">
    <property type="entry name" value="thiM"/>
    <property type="match status" value="1"/>
</dbReference>
<evidence type="ECO:0000256" key="6">
    <source>
        <dbReference type="ARBA" id="ARBA00022741"/>
    </source>
</evidence>
<feature type="binding site" evidence="11">
    <location>
        <position position="201"/>
    </location>
    <ligand>
        <name>substrate</name>
    </ligand>
</feature>
<protein>
    <recommendedName>
        <fullName evidence="11">Hydroxyethylthiazole kinase</fullName>
        <ecNumber evidence="11">2.7.1.50</ecNumber>
    </recommendedName>
    <alternativeName>
        <fullName evidence="11">4-methyl-5-beta-hydroxyethylthiazole kinase</fullName>
        <shortName evidence="11">TH kinase</shortName>
        <shortName evidence="11">Thz kinase</shortName>
    </alternativeName>
</protein>
<evidence type="ECO:0000313" key="12">
    <source>
        <dbReference type="EMBL" id="GKX55076.1"/>
    </source>
</evidence>
<feature type="binding site" evidence="11">
    <location>
        <position position="53"/>
    </location>
    <ligand>
        <name>substrate</name>
    </ligand>
</feature>
<comment type="catalytic activity">
    <reaction evidence="1 11">
        <text>5-(2-hydroxyethyl)-4-methylthiazole + ATP = 4-methyl-5-(2-phosphooxyethyl)-thiazole + ADP + H(+)</text>
        <dbReference type="Rhea" id="RHEA:24212"/>
        <dbReference type="ChEBI" id="CHEBI:15378"/>
        <dbReference type="ChEBI" id="CHEBI:17957"/>
        <dbReference type="ChEBI" id="CHEBI:30616"/>
        <dbReference type="ChEBI" id="CHEBI:58296"/>
        <dbReference type="ChEBI" id="CHEBI:456216"/>
        <dbReference type="EC" id="2.7.1.50"/>
    </reaction>
</comment>
<dbReference type="EC" id="2.7.1.50" evidence="11"/>
<dbReference type="PIRSF" id="PIRSF000513">
    <property type="entry name" value="Thz_kinase"/>
    <property type="match status" value="1"/>
</dbReference>
<dbReference type="PRINTS" id="PR01099">
    <property type="entry name" value="HYETHTZKNASE"/>
</dbReference>
<keyword evidence="4 11" id="KW-0808">Transferase</keyword>
<feature type="binding site" evidence="11">
    <location>
        <position position="128"/>
    </location>
    <ligand>
        <name>ATP</name>
        <dbReference type="ChEBI" id="CHEBI:30616"/>
    </ligand>
</feature>
<sequence>MTSSDPVIFSGAIAADSLSLLRKKAPLIHCLTNQVVQNFTANVLLALGASPAMVVSRQEVAEFAAIADALLVNVGTLHDEQKDAITLAVASANRAGVPWVLDPVAVGGLRYRTAFCRELIAQGPAVIRGNASEIMALTGSAARGRGVDSADASFAALPSAKALAQETGAVVAVTGDVDYITDGHLTYSVPYGSPMMTRVVGTGCALSAAVAAFIAASKERRLERAASACMVMAACGGIAAAEVDGPGSFTPRFLDLLYQLRPQRLEEMTV</sequence>
<dbReference type="EMBL" id="BRLH01000002">
    <property type="protein sequence ID" value="GKX55076.1"/>
    <property type="molecule type" value="Genomic_DNA"/>
</dbReference>
<evidence type="ECO:0000256" key="3">
    <source>
        <dbReference type="ARBA" id="ARBA00004868"/>
    </source>
</evidence>
<comment type="function">
    <text evidence="11">Catalyzes the phosphorylation of the hydroxyl group of 4-methyl-5-beta-hydroxyethylthiazole (THZ).</text>
</comment>
<dbReference type="GO" id="GO:0000287">
    <property type="term" value="F:magnesium ion binding"/>
    <property type="evidence" value="ECO:0007669"/>
    <property type="project" value="UniProtKB-UniRule"/>
</dbReference>
<proteinExistence type="inferred from homology"/>
<keyword evidence="7 11" id="KW-0418">Kinase</keyword>
<organism evidence="12 13">
    <name type="scientific">Leminorella grimontii</name>
    <dbReference type="NCBI Taxonomy" id="82981"/>
    <lineage>
        <taxon>Bacteria</taxon>
        <taxon>Pseudomonadati</taxon>
        <taxon>Pseudomonadota</taxon>
        <taxon>Gammaproteobacteria</taxon>
        <taxon>Enterobacterales</taxon>
        <taxon>Budviciaceae</taxon>
        <taxon>Leminorella</taxon>
    </lineage>
</organism>
<keyword evidence="5 11" id="KW-0479">Metal-binding</keyword>
<dbReference type="Gene3D" id="3.40.1190.20">
    <property type="match status" value="1"/>
</dbReference>
<comment type="caution">
    <text evidence="12">The sequence shown here is derived from an EMBL/GenBank/DDBJ whole genome shotgun (WGS) entry which is preliminary data.</text>
</comment>
<dbReference type="GO" id="GO:0005524">
    <property type="term" value="F:ATP binding"/>
    <property type="evidence" value="ECO:0007669"/>
    <property type="project" value="UniProtKB-UniRule"/>
</dbReference>
<dbReference type="InterPro" id="IPR029056">
    <property type="entry name" value="Ribokinase-like"/>
</dbReference>
<dbReference type="InterPro" id="IPR000417">
    <property type="entry name" value="Hyethyz_kinase"/>
</dbReference>
<keyword evidence="13" id="KW-1185">Reference proteome</keyword>
<gene>
    <name evidence="11 12" type="primary">thiM</name>
    <name evidence="12" type="ORF">SOASR030_11880</name>
</gene>
<reference evidence="12" key="1">
    <citation type="submission" date="2022-06" db="EMBL/GenBank/DDBJ databases">
        <title>Draft genome sequences of Leminorella grimontii str. JCM5902.</title>
        <authorList>
            <person name="Wakabayashi Y."/>
            <person name="Kojima K."/>
        </authorList>
    </citation>
    <scope>NUCLEOTIDE SEQUENCE</scope>
    <source>
        <strain evidence="12">JCM 5902</strain>
    </source>
</reference>
<evidence type="ECO:0000256" key="9">
    <source>
        <dbReference type="ARBA" id="ARBA00022842"/>
    </source>
</evidence>
<dbReference type="NCBIfam" id="NF006830">
    <property type="entry name" value="PRK09355.1"/>
    <property type="match status" value="1"/>
</dbReference>
<comment type="similarity">
    <text evidence="11">Belongs to the Thz kinase family.</text>
</comment>
<dbReference type="GO" id="GO:0009228">
    <property type="term" value="P:thiamine biosynthetic process"/>
    <property type="evidence" value="ECO:0007669"/>
    <property type="project" value="UniProtKB-KW"/>
</dbReference>
<evidence type="ECO:0000256" key="2">
    <source>
        <dbReference type="ARBA" id="ARBA00001946"/>
    </source>
</evidence>
<evidence type="ECO:0000256" key="7">
    <source>
        <dbReference type="ARBA" id="ARBA00022777"/>
    </source>
</evidence>
<dbReference type="Pfam" id="PF02110">
    <property type="entry name" value="HK"/>
    <property type="match status" value="1"/>
</dbReference>
<dbReference type="RefSeq" id="WP_027274022.1">
    <property type="nucleotide sequence ID" value="NZ_BRLH01000002.1"/>
</dbReference>
<dbReference type="GO" id="GO:0009229">
    <property type="term" value="P:thiamine diphosphate biosynthetic process"/>
    <property type="evidence" value="ECO:0007669"/>
    <property type="project" value="UniProtKB-UniRule"/>
</dbReference>
<evidence type="ECO:0000256" key="8">
    <source>
        <dbReference type="ARBA" id="ARBA00022840"/>
    </source>
</evidence>
<dbReference type="AlphaFoldDB" id="A0AAV5MZ07"/>
<evidence type="ECO:0000256" key="11">
    <source>
        <dbReference type="HAMAP-Rule" id="MF_00228"/>
    </source>
</evidence>
<comment type="cofactor">
    <cofactor evidence="2 11">
        <name>Mg(2+)</name>
        <dbReference type="ChEBI" id="CHEBI:18420"/>
    </cofactor>
</comment>
<name>A0AAV5MZ07_9GAMM</name>
<evidence type="ECO:0000313" key="13">
    <source>
        <dbReference type="Proteomes" id="UP001058124"/>
    </source>
</evidence>
<keyword evidence="10 11" id="KW-0784">Thiamine biosynthesis</keyword>